<proteinExistence type="predicted"/>
<dbReference type="Pfam" id="PF01844">
    <property type="entry name" value="HNH"/>
    <property type="match status" value="1"/>
</dbReference>
<dbReference type="InterPro" id="IPR002711">
    <property type="entry name" value="HNH"/>
</dbReference>
<dbReference type="InterPro" id="IPR021724">
    <property type="entry name" value="DUF3297"/>
</dbReference>
<comment type="caution">
    <text evidence="2">The sequence shown here is derived from an EMBL/GenBank/DDBJ whole genome shotgun (WGS) entry which is preliminary data.</text>
</comment>
<evidence type="ECO:0000259" key="1">
    <source>
        <dbReference type="Pfam" id="PF01844"/>
    </source>
</evidence>
<dbReference type="EMBL" id="QKVK01000008">
    <property type="protein sequence ID" value="PZF75847.1"/>
    <property type="molecule type" value="Genomic_DNA"/>
</dbReference>
<dbReference type="Proteomes" id="UP000248795">
    <property type="component" value="Unassembled WGS sequence"/>
</dbReference>
<organism evidence="2 3">
    <name type="scientific">Aestuariivirga litoralis</name>
    <dbReference type="NCBI Taxonomy" id="2650924"/>
    <lineage>
        <taxon>Bacteria</taxon>
        <taxon>Pseudomonadati</taxon>
        <taxon>Pseudomonadota</taxon>
        <taxon>Alphaproteobacteria</taxon>
        <taxon>Hyphomicrobiales</taxon>
        <taxon>Aestuariivirgaceae</taxon>
        <taxon>Aestuariivirga</taxon>
    </lineage>
</organism>
<keyword evidence="3" id="KW-1185">Reference proteome</keyword>
<name>A0A2W2BIX7_9HYPH</name>
<dbReference type="GO" id="GO:0008270">
    <property type="term" value="F:zinc ion binding"/>
    <property type="evidence" value="ECO:0007669"/>
    <property type="project" value="InterPro"/>
</dbReference>
<dbReference type="Pfam" id="PF11730">
    <property type="entry name" value="DUF3297"/>
    <property type="match status" value="1"/>
</dbReference>
<dbReference type="GO" id="GO:0004519">
    <property type="term" value="F:endonuclease activity"/>
    <property type="evidence" value="ECO:0007669"/>
    <property type="project" value="InterPro"/>
</dbReference>
<feature type="domain" description="HNH" evidence="1">
    <location>
        <begin position="52"/>
        <end position="94"/>
    </location>
</feature>
<evidence type="ECO:0000313" key="3">
    <source>
        <dbReference type="Proteomes" id="UP000248795"/>
    </source>
</evidence>
<evidence type="ECO:0000313" key="2">
    <source>
        <dbReference type="EMBL" id="PZF75847.1"/>
    </source>
</evidence>
<dbReference type="GO" id="GO:0003676">
    <property type="term" value="F:nucleic acid binding"/>
    <property type="evidence" value="ECO:0007669"/>
    <property type="project" value="InterPro"/>
</dbReference>
<gene>
    <name evidence="2" type="ORF">DK847_16635</name>
</gene>
<dbReference type="InterPro" id="IPR052892">
    <property type="entry name" value="NA-targeting_endonuclease"/>
</dbReference>
<accession>A0A2W2BIX7</accession>
<dbReference type="AlphaFoldDB" id="A0A2W2BIX7"/>
<dbReference type="PANTHER" id="PTHR33877:SF2">
    <property type="entry name" value="OS07G0170200 PROTEIN"/>
    <property type="match status" value="1"/>
</dbReference>
<dbReference type="PANTHER" id="PTHR33877">
    <property type="entry name" value="SLL1193 PROTEIN"/>
    <property type="match status" value="1"/>
</dbReference>
<reference evidence="3" key="1">
    <citation type="submission" date="2018-06" db="EMBL/GenBank/DDBJ databases">
        <title>Aestuariibacter litoralis strain KCTC 52945T.</title>
        <authorList>
            <person name="Li X."/>
            <person name="Salam N."/>
            <person name="Li J.-L."/>
            <person name="Chen Y.-M."/>
            <person name="Yang Z.-W."/>
            <person name="Zhang L.-Y."/>
            <person name="Han M.-X."/>
            <person name="Xiao M."/>
            <person name="Li W.-J."/>
        </authorList>
    </citation>
    <scope>NUCLEOTIDE SEQUENCE [LARGE SCALE GENOMIC DNA]</scope>
    <source>
        <strain evidence="3">KCTC 52945</strain>
    </source>
</reference>
<protein>
    <recommendedName>
        <fullName evidence="1">HNH domain-containing protein</fullName>
    </recommendedName>
</protein>
<sequence length="190" mass="21941">MNRPERRRSLELDAAWKMRDISKPDDRRRWLSDHLVTQNNECYYCGVDMRQATEGKLIGCRPTIDHVIPRSRAGEDTKENTVAACEACNGAKGSLLPEEFKSTEFLQRRKMTVLTPPDRLSADPSSRFYDAAKLERGIHVFLDEKEYFDVEEYCESEGWIRLPAGKARTRTGRPVTITKRGKVVVRYEDI</sequence>
<dbReference type="Gene3D" id="1.10.30.50">
    <property type="match status" value="1"/>
</dbReference>